<dbReference type="Gene3D" id="2.60.40.650">
    <property type="match status" value="1"/>
</dbReference>
<keyword evidence="3" id="KW-0349">Heme</keyword>
<dbReference type="Proteomes" id="UP001205740">
    <property type="component" value="Unassembled WGS sequence"/>
</dbReference>
<feature type="region of interest" description="Disordered" evidence="7">
    <location>
        <begin position="1"/>
        <end position="21"/>
    </location>
</feature>
<evidence type="ECO:0000313" key="11">
    <source>
        <dbReference type="Proteomes" id="UP001205740"/>
    </source>
</evidence>
<protein>
    <submittedName>
        <fullName evidence="10">Sulfite oxidase</fullName>
    </submittedName>
</protein>
<sequence>MGVYECREVSPEVPDEDTRLQSMTEEERTMAEAPLIVHEDEPFNAETPPHRLGDHITEPGSFYVRGHGPVPRVDSDQWELVVDGMVRTSLRLGLDGLQSRFAGHTVEATLQCAGNRRAELMAVRDIPGEAPWDVGAISTARWTGVRLRDVLDDAGITDEATHVAFDAPDLASEADPPQAFGGSIDRTKAMSDDVLLAWSMNDAPLPAVHGGPVRVVVPGYIGARSVKWVQRITAQDGPSDNHFQRVAYRMLAPGQEPGADVGVELDATAVTSAIVLPTDRSAVHAGWTTIRGYAVSGHGERILAVEVSVDGGSTWRSADLETESALWSWRHWTLATELTPGAHTIVVRARDTGGGQQPADSADVWNPKGYMNTARHAVHITAE</sequence>
<dbReference type="Pfam" id="PF03404">
    <property type="entry name" value="Mo-co_dimer"/>
    <property type="match status" value="1"/>
</dbReference>
<evidence type="ECO:0000256" key="3">
    <source>
        <dbReference type="ARBA" id="ARBA00022617"/>
    </source>
</evidence>
<comment type="cofactor">
    <cofactor evidence="1">
        <name>Mo-molybdopterin</name>
        <dbReference type="ChEBI" id="CHEBI:71302"/>
    </cofactor>
</comment>
<keyword evidence="4" id="KW-0479">Metal-binding</keyword>
<keyword evidence="11" id="KW-1185">Reference proteome</keyword>
<dbReference type="Gene3D" id="3.90.420.10">
    <property type="entry name" value="Oxidoreductase, molybdopterin-binding domain"/>
    <property type="match status" value="1"/>
</dbReference>
<dbReference type="InterPro" id="IPR005066">
    <property type="entry name" value="MoCF_OxRdtse_dimer"/>
</dbReference>
<dbReference type="SUPFAM" id="SSF81296">
    <property type="entry name" value="E set domains"/>
    <property type="match status" value="1"/>
</dbReference>
<evidence type="ECO:0000259" key="8">
    <source>
        <dbReference type="Pfam" id="PF00174"/>
    </source>
</evidence>
<evidence type="ECO:0000256" key="4">
    <source>
        <dbReference type="ARBA" id="ARBA00022723"/>
    </source>
</evidence>
<dbReference type="InterPro" id="IPR008335">
    <property type="entry name" value="Mopterin_OxRdtase_euk"/>
</dbReference>
<gene>
    <name evidence="10" type="ORF">LX12_001333</name>
</gene>
<evidence type="ECO:0000259" key="9">
    <source>
        <dbReference type="Pfam" id="PF03404"/>
    </source>
</evidence>
<feature type="compositionally biased region" description="Basic and acidic residues" evidence="7">
    <location>
        <begin position="1"/>
        <end position="10"/>
    </location>
</feature>
<dbReference type="InterPro" id="IPR022407">
    <property type="entry name" value="OxRdtase_Mopterin_BS"/>
</dbReference>
<dbReference type="Pfam" id="PF00174">
    <property type="entry name" value="Oxidored_molyb"/>
    <property type="match status" value="1"/>
</dbReference>
<name>A0ABT1GYT9_9NOCA</name>
<evidence type="ECO:0000256" key="5">
    <source>
        <dbReference type="ARBA" id="ARBA00023002"/>
    </source>
</evidence>
<dbReference type="InterPro" id="IPR036374">
    <property type="entry name" value="OxRdtase_Mopterin-bd_sf"/>
</dbReference>
<keyword evidence="2" id="KW-0500">Molybdenum</keyword>
<evidence type="ECO:0000256" key="2">
    <source>
        <dbReference type="ARBA" id="ARBA00022505"/>
    </source>
</evidence>
<accession>A0ABT1GYT9</accession>
<comment type="caution">
    <text evidence="10">The sequence shown here is derived from an EMBL/GenBank/DDBJ whole genome shotgun (WGS) entry which is preliminary data.</text>
</comment>
<dbReference type="PANTHER" id="PTHR19372:SF7">
    <property type="entry name" value="SULFITE OXIDASE, MITOCHONDRIAL"/>
    <property type="match status" value="1"/>
</dbReference>
<evidence type="ECO:0000256" key="7">
    <source>
        <dbReference type="SAM" id="MobiDB-lite"/>
    </source>
</evidence>
<evidence type="ECO:0000256" key="1">
    <source>
        <dbReference type="ARBA" id="ARBA00001924"/>
    </source>
</evidence>
<evidence type="ECO:0000256" key="6">
    <source>
        <dbReference type="ARBA" id="ARBA00023004"/>
    </source>
</evidence>
<reference evidence="10 11" key="1">
    <citation type="submission" date="2022-06" db="EMBL/GenBank/DDBJ databases">
        <title>Genomic Encyclopedia of Archaeal and Bacterial Type Strains, Phase II (KMG-II): from individual species to whole genera.</title>
        <authorList>
            <person name="Goeker M."/>
        </authorList>
    </citation>
    <scope>NUCLEOTIDE SEQUENCE [LARGE SCALE GENOMIC DNA]</scope>
    <source>
        <strain evidence="10 11">DSM 45037</strain>
    </source>
</reference>
<proteinExistence type="predicted"/>
<dbReference type="CDD" id="cd02110">
    <property type="entry name" value="SO_family_Moco_dimer"/>
    <property type="match status" value="1"/>
</dbReference>
<dbReference type="InterPro" id="IPR014756">
    <property type="entry name" value="Ig_E-set"/>
</dbReference>
<dbReference type="SUPFAM" id="SSF56524">
    <property type="entry name" value="Oxidoreductase molybdopterin-binding domain"/>
    <property type="match status" value="1"/>
</dbReference>
<dbReference type="PANTHER" id="PTHR19372">
    <property type="entry name" value="SULFITE REDUCTASE"/>
    <property type="match status" value="1"/>
</dbReference>
<feature type="domain" description="Moybdenum cofactor oxidoreductase dimerisation" evidence="9">
    <location>
        <begin position="269"/>
        <end position="382"/>
    </location>
</feature>
<dbReference type="PROSITE" id="PS00559">
    <property type="entry name" value="MOLYBDOPTERIN_EUK"/>
    <property type="match status" value="1"/>
</dbReference>
<keyword evidence="5" id="KW-0560">Oxidoreductase</keyword>
<keyword evidence="6" id="KW-0408">Iron</keyword>
<dbReference type="RefSeq" id="WP_253653727.1">
    <property type="nucleotide sequence ID" value="NZ_BAAAOE010000001.1"/>
</dbReference>
<feature type="domain" description="Oxidoreductase molybdopterin-binding" evidence="8">
    <location>
        <begin position="67"/>
        <end position="242"/>
    </location>
</feature>
<dbReference type="InterPro" id="IPR000572">
    <property type="entry name" value="OxRdtase_Mopterin-bd_dom"/>
</dbReference>
<dbReference type="PRINTS" id="PR00407">
    <property type="entry name" value="EUMOPTERIN"/>
</dbReference>
<evidence type="ECO:0000313" key="10">
    <source>
        <dbReference type="EMBL" id="MCP2160154.1"/>
    </source>
</evidence>
<organism evidence="10 11">
    <name type="scientific">Williamsia serinedens</name>
    <dbReference type="NCBI Taxonomy" id="391736"/>
    <lineage>
        <taxon>Bacteria</taxon>
        <taxon>Bacillati</taxon>
        <taxon>Actinomycetota</taxon>
        <taxon>Actinomycetes</taxon>
        <taxon>Mycobacteriales</taxon>
        <taxon>Nocardiaceae</taxon>
        <taxon>Williamsia</taxon>
    </lineage>
</organism>
<dbReference type="EMBL" id="JAMTCG010000002">
    <property type="protein sequence ID" value="MCP2160154.1"/>
    <property type="molecule type" value="Genomic_DNA"/>
</dbReference>